<feature type="binding site" evidence="2">
    <location>
        <position position="166"/>
    </location>
    <ligand>
        <name>Mn(2+)</name>
        <dbReference type="ChEBI" id="CHEBI:29035"/>
        <label>2</label>
    </ligand>
</feature>
<accession>A0A1R1F0U5</accession>
<dbReference type="Pfam" id="PF01546">
    <property type="entry name" value="Peptidase_M20"/>
    <property type="match status" value="1"/>
</dbReference>
<dbReference type="FunFam" id="3.30.70.360:FF:000001">
    <property type="entry name" value="N-acetyldiaminopimelate deacetylase"/>
    <property type="match status" value="1"/>
</dbReference>
<feature type="binding site" evidence="2">
    <location>
        <position position="108"/>
    </location>
    <ligand>
        <name>Mn(2+)</name>
        <dbReference type="ChEBI" id="CHEBI:29035"/>
        <label>2</label>
    </ligand>
</feature>
<keyword evidence="5" id="KW-1185">Reference proteome</keyword>
<dbReference type="PANTHER" id="PTHR11014">
    <property type="entry name" value="PEPTIDASE M20 FAMILY MEMBER"/>
    <property type="match status" value="1"/>
</dbReference>
<proteinExistence type="predicted"/>
<evidence type="ECO:0000313" key="5">
    <source>
        <dbReference type="Proteomes" id="UP000187172"/>
    </source>
</evidence>
<protein>
    <submittedName>
        <fullName evidence="4">Hydrolase</fullName>
    </submittedName>
</protein>
<dbReference type="STRING" id="297318.BK138_03630"/>
<dbReference type="GO" id="GO:0019877">
    <property type="term" value="P:diaminopimelate biosynthetic process"/>
    <property type="evidence" value="ECO:0007669"/>
    <property type="project" value="UniProtKB-ARBA"/>
</dbReference>
<comment type="cofactor">
    <cofactor evidence="2">
        <name>Mn(2+)</name>
        <dbReference type="ChEBI" id="CHEBI:29035"/>
    </cofactor>
    <text evidence="2">The Mn(2+) ion enhances activity.</text>
</comment>
<gene>
    <name evidence="4" type="ORF">BK138_03630</name>
</gene>
<organism evidence="4 5">
    <name type="scientific">Paenibacillus rhizosphaerae</name>
    <dbReference type="NCBI Taxonomy" id="297318"/>
    <lineage>
        <taxon>Bacteria</taxon>
        <taxon>Bacillati</taxon>
        <taxon>Bacillota</taxon>
        <taxon>Bacilli</taxon>
        <taxon>Bacillales</taxon>
        <taxon>Paenibacillaceae</taxon>
        <taxon>Paenibacillus</taxon>
    </lineage>
</organism>
<keyword evidence="2" id="KW-0479">Metal-binding</keyword>
<dbReference type="GO" id="GO:0046872">
    <property type="term" value="F:metal ion binding"/>
    <property type="evidence" value="ECO:0007669"/>
    <property type="project" value="UniProtKB-KW"/>
</dbReference>
<dbReference type="Proteomes" id="UP000187172">
    <property type="component" value="Unassembled WGS sequence"/>
</dbReference>
<sequence length="390" mass="41917">MANPGITNTGSAAKLQERLVDIRRNLHLEPELSNEEFETTRKIKAWLKEANIEILDLPNLKTGVIAQIGTGREPIMALRADIDALPIDEETDVPFRSKFAGKMHACGHDFHTTVALGAAYLLKEKEQELQGTVRIIFQPAEETGHGAKDVVDSGGLEGVSAIFGLHNSPELAVGELGTCEGAITAGVDRFEIVINGIGAHAATPEKGTDAIVAASQIILALQTITSRRVSALDAVVVSVTRISGGNTWNVLPGTVELEGTVRTLDVEVQKRIPDTIRQIIDGIGASAGVSAELKWYPGPLATINDAYWAKFASDAAEESGYVTKVLGPSMGGEDFSYYLQHIPGAFVYVGSNSPYALHHPKFNPEEDALLPAAEYYSHLAVRCLNELNTR</sequence>
<dbReference type="EMBL" id="MRTP01000001">
    <property type="protein sequence ID" value="OMF57695.1"/>
    <property type="molecule type" value="Genomic_DNA"/>
</dbReference>
<evidence type="ECO:0000256" key="2">
    <source>
        <dbReference type="PIRSR" id="PIRSR005962-1"/>
    </source>
</evidence>
<dbReference type="SUPFAM" id="SSF53187">
    <property type="entry name" value="Zn-dependent exopeptidases"/>
    <property type="match status" value="1"/>
</dbReference>
<feature type="domain" description="Peptidase M20 dimerisation" evidence="3">
    <location>
        <begin position="186"/>
        <end position="281"/>
    </location>
</feature>
<feature type="binding site" evidence="2">
    <location>
        <position position="142"/>
    </location>
    <ligand>
        <name>Mn(2+)</name>
        <dbReference type="ChEBI" id="CHEBI:29035"/>
        <label>2</label>
    </ligand>
</feature>
<feature type="binding site" evidence="2">
    <location>
        <position position="358"/>
    </location>
    <ligand>
        <name>Mn(2+)</name>
        <dbReference type="ChEBI" id="CHEBI:29035"/>
        <label>2</label>
    </ligand>
</feature>
<reference evidence="4 5" key="1">
    <citation type="submission" date="2016-11" db="EMBL/GenBank/DDBJ databases">
        <title>Paenibacillus species isolates.</title>
        <authorList>
            <person name="Beno S.M."/>
        </authorList>
    </citation>
    <scope>NUCLEOTIDE SEQUENCE [LARGE SCALE GENOMIC DNA]</scope>
    <source>
        <strain evidence="4 5">FSL R5-0378</strain>
    </source>
</reference>
<evidence type="ECO:0000256" key="1">
    <source>
        <dbReference type="ARBA" id="ARBA00022801"/>
    </source>
</evidence>
<dbReference type="Gene3D" id="3.30.70.360">
    <property type="match status" value="1"/>
</dbReference>
<dbReference type="InterPro" id="IPR036264">
    <property type="entry name" value="Bact_exopeptidase_dim_dom"/>
</dbReference>
<dbReference type="Pfam" id="PF07687">
    <property type="entry name" value="M20_dimer"/>
    <property type="match status" value="1"/>
</dbReference>
<dbReference type="RefSeq" id="WP_076165892.1">
    <property type="nucleotide sequence ID" value="NZ_MRTP01000001.1"/>
</dbReference>
<dbReference type="GO" id="GO:0050118">
    <property type="term" value="F:N-acetyldiaminopimelate deacetylase activity"/>
    <property type="evidence" value="ECO:0007669"/>
    <property type="project" value="UniProtKB-ARBA"/>
</dbReference>
<feature type="binding site" evidence="2">
    <location>
        <position position="106"/>
    </location>
    <ligand>
        <name>Mn(2+)</name>
        <dbReference type="ChEBI" id="CHEBI:29035"/>
        <label>2</label>
    </ligand>
</feature>
<dbReference type="NCBIfam" id="TIGR01891">
    <property type="entry name" value="amidohydrolases"/>
    <property type="match status" value="1"/>
</dbReference>
<dbReference type="AlphaFoldDB" id="A0A1R1F0U5"/>
<dbReference type="PIRSF" id="PIRSF005962">
    <property type="entry name" value="Pept_M20D_amidohydro"/>
    <property type="match status" value="1"/>
</dbReference>
<comment type="caution">
    <text evidence="4">The sequence shown here is derived from an EMBL/GenBank/DDBJ whole genome shotgun (WGS) entry which is preliminary data.</text>
</comment>
<dbReference type="InterPro" id="IPR011650">
    <property type="entry name" value="Peptidase_M20_dimer"/>
</dbReference>
<dbReference type="PANTHER" id="PTHR11014:SF63">
    <property type="entry name" value="METALLOPEPTIDASE, PUTATIVE (AFU_ORTHOLOGUE AFUA_6G09600)-RELATED"/>
    <property type="match status" value="1"/>
</dbReference>
<dbReference type="Gene3D" id="3.40.630.10">
    <property type="entry name" value="Zn peptidases"/>
    <property type="match status" value="1"/>
</dbReference>
<dbReference type="InterPro" id="IPR017439">
    <property type="entry name" value="Amidohydrolase"/>
</dbReference>
<name>A0A1R1F0U5_9BACL</name>
<dbReference type="SUPFAM" id="SSF55031">
    <property type="entry name" value="Bacterial exopeptidase dimerisation domain"/>
    <property type="match status" value="1"/>
</dbReference>
<evidence type="ECO:0000313" key="4">
    <source>
        <dbReference type="EMBL" id="OMF57695.1"/>
    </source>
</evidence>
<dbReference type="InterPro" id="IPR002933">
    <property type="entry name" value="Peptidase_M20"/>
</dbReference>
<keyword evidence="2" id="KW-0464">Manganese</keyword>
<evidence type="ECO:0000259" key="3">
    <source>
        <dbReference type="Pfam" id="PF07687"/>
    </source>
</evidence>
<keyword evidence="1 4" id="KW-0378">Hydrolase</keyword>